<keyword evidence="1" id="KW-0175">Coiled coil</keyword>
<dbReference type="Proteomes" id="UP000886476">
    <property type="component" value="Unassembled WGS sequence"/>
</dbReference>
<keyword evidence="3" id="KW-1185">Reference proteome</keyword>
<evidence type="ECO:0000256" key="1">
    <source>
        <dbReference type="SAM" id="Coils"/>
    </source>
</evidence>
<proteinExistence type="predicted"/>
<comment type="caution">
    <text evidence="2">The sequence shown here is derived from an EMBL/GenBank/DDBJ whole genome shotgun (WGS) entry which is preliminary data.</text>
</comment>
<gene>
    <name evidence="2" type="ORF">HL667_15275</name>
</gene>
<sequence length="142" mass="16269">MRDRMNVYFPPELLRQIVELADRRKLSRSAIVEAAVQSFLSPDAADRREAALTRRLDRLSRQIQRLERDVGILAETHALFVRFWLTVTPPLPSEAQAAAQIKGRERFEGFVEALGRRLQKGQSFLREIPEDFVRPPSSEPGS</sequence>
<dbReference type="EMBL" id="JABFDN010000004">
    <property type="protein sequence ID" value="NPU66365.1"/>
    <property type="molecule type" value="Genomic_DNA"/>
</dbReference>
<dbReference type="InterPro" id="IPR010985">
    <property type="entry name" value="Ribbon_hlx_hlx"/>
</dbReference>
<protein>
    <submittedName>
        <fullName evidence="2">Ribbon-helix-helix protein, CopG family</fullName>
    </submittedName>
</protein>
<organism evidence="2 3">
    <name type="scientific">Bradyrhizobium aeschynomenes</name>
    <dbReference type="NCBI Taxonomy" id="2734909"/>
    <lineage>
        <taxon>Bacteria</taxon>
        <taxon>Pseudomonadati</taxon>
        <taxon>Pseudomonadota</taxon>
        <taxon>Alphaproteobacteria</taxon>
        <taxon>Hyphomicrobiales</taxon>
        <taxon>Nitrobacteraceae</taxon>
        <taxon>Bradyrhizobium</taxon>
    </lineage>
</organism>
<evidence type="ECO:0000313" key="2">
    <source>
        <dbReference type="EMBL" id="NPU66365.1"/>
    </source>
</evidence>
<dbReference type="RefSeq" id="WP_172111445.1">
    <property type="nucleotide sequence ID" value="NZ_JABFDN010000004.1"/>
</dbReference>
<reference evidence="2" key="1">
    <citation type="submission" date="2020-05" db="EMBL/GenBank/DDBJ databases">
        <title>Nod-independent and nitrogen-fixing Bradyrhizobium aeschynomene sp. nov. isolated from nodules of Aeschynomene indica.</title>
        <authorList>
            <person name="Zhang Z."/>
        </authorList>
    </citation>
    <scope>NUCLEOTIDE SEQUENCE</scope>
    <source>
        <strain evidence="2">83012</strain>
    </source>
</reference>
<name>A0ABX2CFX0_9BRAD</name>
<dbReference type="CDD" id="cd21631">
    <property type="entry name" value="RHH_CopG_NikR-like"/>
    <property type="match status" value="1"/>
</dbReference>
<feature type="coiled-coil region" evidence="1">
    <location>
        <begin position="49"/>
        <end position="76"/>
    </location>
</feature>
<accession>A0ABX2CFX0</accession>
<dbReference type="SUPFAM" id="SSF47598">
    <property type="entry name" value="Ribbon-helix-helix"/>
    <property type="match status" value="1"/>
</dbReference>
<evidence type="ECO:0000313" key="3">
    <source>
        <dbReference type="Proteomes" id="UP000886476"/>
    </source>
</evidence>